<evidence type="ECO:0000256" key="5">
    <source>
        <dbReference type="ARBA" id="ARBA00022490"/>
    </source>
</evidence>
<dbReference type="GeneTree" id="ENSGT00940000173776"/>
<accession>A0A452VIE3</accession>
<dbReference type="InterPro" id="IPR015116">
    <property type="entry name" value="Cdc42-bd-like"/>
</dbReference>
<gene>
    <name evidence="11" type="primary">ERRFI1</name>
</gene>
<dbReference type="InterPro" id="IPR052112">
    <property type="entry name" value="EGFR_SigReg_Kinase"/>
</dbReference>
<feature type="domain" description="Cdc42 binding" evidence="10">
    <location>
        <begin position="7"/>
        <end position="63"/>
    </location>
</feature>
<dbReference type="AlphaFoldDB" id="A0A452VIE3"/>
<evidence type="ECO:0000256" key="3">
    <source>
        <dbReference type="ARBA" id="ARBA00004496"/>
    </source>
</evidence>
<keyword evidence="8" id="KW-0539">Nucleus</keyword>
<dbReference type="Ensembl" id="ENSUMAT00000039600.1">
    <property type="protein sequence ID" value="ENSUMAP00000033468.1"/>
    <property type="gene ID" value="ENSUMAG00000024121.1"/>
</dbReference>
<reference evidence="11" key="1">
    <citation type="submission" date="2019-03" db="UniProtKB">
        <authorList>
            <consortium name="Ensembl"/>
        </authorList>
    </citation>
    <scope>IDENTIFICATION</scope>
</reference>
<sequence length="98" mass="10523">MSTAGVAAQEIRVPLKTGFLHDGQAMRTVRTCWGSRSEFENHFLDIDPITMAYSLNSAAQERLTALGTCPGNPSGAALEGSRPWGWAWRAPAGPPAPR</sequence>
<comment type="subcellular location">
    <subcellularLocation>
        <location evidence="2">Cell membrane</location>
    </subcellularLocation>
    <subcellularLocation>
        <location evidence="3">Cytoplasm</location>
    </subcellularLocation>
    <subcellularLocation>
        <location evidence="9">Endomembrane system</location>
        <topology evidence="9">Peripheral membrane protein</topology>
        <orientation evidence="9">Cytoplasmic side</orientation>
    </subcellularLocation>
    <subcellularLocation>
        <location evidence="1">Nucleus</location>
    </subcellularLocation>
</comment>
<evidence type="ECO:0000256" key="8">
    <source>
        <dbReference type="ARBA" id="ARBA00023242"/>
    </source>
</evidence>
<dbReference type="GO" id="GO:0042059">
    <property type="term" value="P:negative regulation of epidermal growth factor receptor signaling pathway"/>
    <property type="evidence" value="ECO:0007669"/>
    <property type="project" value="TreeGrafter"/>
</dbReference>
<evidence type="ECO:0000256" key="7">
    <source>
        <dbReference type="ARBA" id="ARBA00023136"/>
    </source>
</evidence>
<evidence type="ECO:0000256" key="9">
    <source>
        <dbReference type="ARBA" id="ARBA00029433"/>
    </source>
</evidence>
<organism evidence="11">
    <name type="scientific">Ursus maritimus</name>
    <name type="common">Polar bear</name>
    <name type="synonym">Thalarctos maritimus</name>
    <dbReference type="NCBI Taxonomy" id="29073"/>
    <lineage>
        <taxon>Eukaryota</taxon>
        <taxon>Metazoa</taxon>
        <taxon>Chordata</taxon>
        <taxon>Craniata</taxon>
        <taxon>Vertebrata</taxon>
        <taxon>Euteleostomi</taxon>
        <taxon>Mammalia</taxon>
        <taxon>Eutheria</taxon>
        <taxon>Laurasiatheria</taxon>
        <taxon>Carnivora</taxon>
        <taxon>Caniformia</taxon>
        <taxon>Ursidae</taxon>
        <taxon>Ursus</taxon>
    </lineage>
</organism>
<evidence type="ECO:0000256" key="4">
    <source>
        <dbReference type="ARBA" id="ARBA00022475"/>
    </source>
</evidence>
<keyword evidence="7" id="KW-0472">Membrane</keyword>
<dbReference type="GO" id="GO:0045616">
    <property type="term" value="P:regulation of keratinocyte differentiation"/>
    <property type="evidence" value="ECO:0007669"/>
    <property type="project" value="TreeGrafter"/>
</dbReference>
<name>A0A452VIE3_URSMA</name>
<evidence type="ECO:0000256" key="1">
    <source>
        <dbReference type="ARBA" id="ARBA00004123"/>
    </source>
</evidence>
<dbReference type="PANTHER" id="PTHR14254">
    <property type="entry name" value="GENE 33 POLYPEPTIDE"/>
    <property type="match status" value="1"/>
</dbReference>
<protein>
    <submittedName>
        <fullName evidence="11">ERBB receptor feedback inhibitor 1</fullName>
    </submittedName>
</protein>
<dbReference type="Pfam" id="PF09027">
    <property type="entry name" value="GTPase_binding"/>
    <property type="match status" value="1"/>
</dbReference>
<dbReference type="PANTHER" id="PTHR14254:SF5">
    <property type="entry name" value="ERBB RECEPTOR FEEDBACK INHIBITOR 1"/>
    <property type="match status" value="1"/>
</dbReference>
<evidence type="ECO:0000313" key="11">
    <source>
        <dbReference type="Ensembl" id="ENSUMAP00000033468"/>
    </source>
</evidence>
<keyword evidence="5" id="KW-0963">Cytoplasm</keyword>
<evidence type="ECO:0000256" key="2">
    <source>
        <dbReference type="ARBA" id="ARBA00004236"/>
    </source>
</evidence>
<proteinExistence type="predicted"/>
<dbReference type="GO" id="GO:0005737">
    <property type="term" value="C:cytoplasm"/>
    <property type="evidence" value="ECO:0007669"/>
    <property type="project" value="UniProtKB-SubCell"/>
</dbReference>
<evidence type="ECO:0000256" key="6">
    <source>
        <dbReference type="ARBA" id="ARBA00022553"/>
    </source>
</evidence>
<keyword evidence="4" id="KW-1003">Cell membrane</keyword>
<keyword evidence="6" id="KW-0597">Phosphoprotein</keyword>
<evidence type="ECO:0000259" key="10">
    <source>
        <dbReference type="Pfam" id="PF09027"/>
    </source>
</evidence>